<sequence>MKIDLLVIAVHPDDAELSCSGTLLKHKALGKKTGVIDLTRGELGTRGNETTRAAEAADAARILKLDVRENLGMRDGFFKNDEEHQLMIIRKIRQYEPEIIITNALTDRHPDHGRAAGLVNDAAFLSGLVKIKTELDGKQQNAWRPRLLLNFIQNAYIKPDIIIDITPFWEEKMASIAAYKTQFYNPDANEEHETYISSPEFVKVIEAKARELGISINTNYAEGFTCSKLLGVDNLFELK</sequence>
<keyword evidence="2" id="KW-1185">Reference proteome</keyword>
<evidence type="ECO:0000313" key="2">
    <source>
        <dbReference type="Proteomes" id="UP000322918"/>
    </source>
</evidence>
<gene>
    <name evidence="1" type="primary">bshB1</name>
    <name evidence="1" type="ORF">F1649_09110</name>
</gene>
<name>A0A5M9H9K7_9SPHI</name>
<evidence type="ECO:0000313" key="1">
    <source>
        <dbReference type="EMBL" id="KAA8483340.1"/>
    </source>
</evidence>
<dbReference type="Proteomes" id="UP000322918">
    <property type="component" value="Unassembled WGS sequence"/>
</dbReference>
<dbReference type="NCBIfam" id="TIGR04001">
    <property type="entry name" value="thiol_BshB1"/>
    <property type="match status" value="1"/>
</dbReference>
<dbReference type="OrthoDB" id="9778719at2"/>
<dbReference type="PANTHER" id="PTHR12993">
    <property type="entry name" value="N-ACETYLGLUCOSAMINYL-PHOSPHATIDYLINOSITOL DE-N-ACETYLASE-RELATED"/>
    <property type="match status" value="1"/>
</dbReference>
<organism evidence="1 2">
    <name type="scientific">Arcticibacter tournemirensis</name>
    <dbReference type="NCBI Taxonomy" id="699437"/>
    <lineage>
        <taxon>Bacteria</taxon>
        <taxon>Pseudomonadati</taxon>
        <taxon>Bacteroidota</taxon>
        <taxon>Sphingobacteriia</taxon>
        <taxon>Sphingobacteriales</taxon>
        <taxon>Sphingobacteriaceae</taxon>
        <taxon>Arcticibacter</taxon>
    </lineage>
</organism>
<protein>
    <submittedName>
        <fullName evidence="1">Bacillithiol biosynthesis deacetylase BshB1</fullName>
    </submittedName>
</protein>
<dbReference type="InterPro" id="IPR003737">
    <property type="entry name" value="GlcNAc_PI_deacetylase-related"/>
</dbReference>
<dbReference type="EMBL" id="VWNE01000012">
    <property type="protein sequence ID" value="KAA8483340.1"/>
    <property type="molecule type" value="Genomic_DNA"/>
</dbReference>
<dbReference type="GO" id="GO:0019213">
    <property type="term" value="F:deacetylase activity"/>
    <property type="evidence" value="ECO:0007669"/>
    <property type="project" value="InterPro"/>
</dbReference>
<dbReference type="GO" id="GO:0071793">
    <property type="term" value="P:bacillithiol biosynthetic process"/>
    <property type="evidence" value="ECO:0007669"/>
    <property type="project" value="InterPro"/>
</dbReference>
<reference evidence="1 2" key="1">
    <citation type="submission" date="2019-09" db="EMBL/GenBank/DDBJ databases">
        <title>Pararcticibacter amylolyticus gen. nov., sp. nov., isolated from a rottenly hemp rope, and reclassification of Pedobacter tournemirensis as Pararcticibacter tournemirensis comb. nov.</title>
        <authorList>
            <person name="Cai Y."/>
        </authorList>
    </citation>
    <scope>NUCLEOTIDE SEQUENCE [LARGE SCALE GENOMIC DNA]</scope>
    <source>
        <strain evidence="1 2">TF5-37.2-LB10</strain>
    </source>
</reference>
<dbReference type="Gene3D" id="3.40.50.10320">
    <property type="entry name" value="LmbE-like"/>
    <property type="match status" value="1"/>
</dbReference>
<accession>A0A5M9H9K7</accession>
<dbReference type="RefSeq" id="WP_141815246.1">
    <property type="nucleotide sequence ID" value="NZ_VFPL01000001.1"/>
</dbReference>
<proteinExistence type="predicted"/>
<dbReference type="PANTHER" id="PTHR12993:SF30">
    <property type="entry name" value="N-ACETYL-ALPHA-D-GLUCOSAMINYL L-MALATE DEACETYLASE 1"/>
    <property type="match status" value="1"/>
</dbReference>
<dbReference type="InterPro" id="IPR024078">
    <property type="entry name" value="LmbE-like_dom_sf"/>
</dbReference>
<dbReference type="InterPro" id="IPR023842">
    <property type="entry name" value="Bacillithiol_biosynth_BshB1"/>
</dbReference>
<dbReference type="GO" id="GO:0016811">
    <property type="term" value="F:hydrolase activity, acting on carbon-nitrogen (but not peptide) bonds, in linear amides"/>
    <property type="evidence" value="ECO:0007669"/>
    <property type="project" value="TreeGrafter"/>
</dbReference>
<dbReference type="Pfam" id="PF02585">
    <property type="entry name" value="PIG-L"/>
    <property type="match status" value="1"/>
</dbReference>
<comment type="caution">
    <text evidence="1">The sequence shown here is derived from an EMBL/GenBank/DDBJ whole genome shotgun (WGS) entry which is preliminary data.</text>
</comment>
<dbReference type="SUPFAM" id="SSF102588">
    <property type="entry name" value="LmbE-like"/>
    <property type="match status" value="1"/>
</dbReference>
<dbReference type="AlphaFoldDB" id="A0A5M9H9K7"/>